<dbReference type="SMART" id="SM01052">
    <property type="entry name" value="CAP_GLY"/>
    <property type="match status" value="1"/>
</dbReference>
<dbReference type="PANTHER" id="PTHR18849:SF0">
    <property type="entry name" value="CILIA- AND FLAGELLA-ASSOCIATED PROTEIN 410-RELATED"/>
    <property type="match status" value="1"/>
</dbReference>
<evidence type="ECO:0000313" key="10">
    <source>
        <dbReference type="EnsemblMetazoa" id="BGLB029625-PA"/>
    </source>
</evidence>
<feature type="domain" description="CAP-Gly" evidence="9">
    <location>
        <begin position="33"/>
        <end position="77"/>
    </location>
</feature>
<keyword evidence="5" id="KW-0433">Leucine-rich repeat</keyword>
<evidence type="ECO:0000259" key="9">
    <source>
        <dbReference type="PROSITE" id="PS50245"/>
    </source>
</evidence>
<evidence type="ECO:0000313" key="11">
    <source>
        <dbReference type="Proteomes" id="UP000076420"/>
    </source>
</evidence>
<dbReference type="PANTHER" id="PTHR18849">
    <property type="entry name" value="LEUCINE RICH REPEAT PROTEIN"/>
    <property type="match status" value="1"/>
</dbReference>
<dbReference type="SUPFAM" id="SSF54236">
    <property type="entry name" value="Ubiquitin-like"/>
    <property type="match status" value="1"/>
</dbReference>
<dbReference type="InterPro" id="IPR000938">
    <property type="entry name" value="CAP-Gly_domain"/>
</dbReference>
<dbReference type="PROSITE" id="PS50245">
    <property type="entry name" value="CAP_GLY_2"/>
    <property type="match status" value="1"/>
</dbReference>
<dbReference type="InterPro" id="IPR036859">
    <property type="entry name" value="CAP-Gly_dom_sf"/>
</dbReference>
<gene>
    <name evidence="10" type="primary">106073201</name>
</gene>
<evidence type="ECO:0000256" key="1">
    <source>
        <dbReference type="ARBA" id="ARBA00004496"/>
    </source>
</evidence>
<dbReference type="InterPro" id="IPR029071">
    <property type="entry name" value="Ubiquitin-like_domsf"/>
</dbReference>
<dbReference type="GO" id="GO:0007010">
    <property type="term" value="P:cytoskeleton organization"/>
    <property type="evidence" value="ECO:0007669"/>
    <property type="project" value="TreeGrafter"/>
</dbReference>
<dbReference type="Gene3D" id="3.80.10.10">
    <property type="entry name" value="Ribonuclease Inhibitor"/>
    <property type="match status" value="3"/>
</dbReference>
<dbReference type="VEuPathDB" id="VectorBase:BGLAX_028603"/>
<dbReference type="VEuPathDB" id="VectorBase:BGLB029625"/>
<dbReference type="KEGG" id="bgt:106073201"/>
<dbReference type="AlphaFoldDB" id="A0A2C9LD34"/>
<comment type="similarity">
    <text evidence="2">Belongs to the TBCE family.</text>
</comment>
<evidence type="ECO:0000256" key="8">
    <source>
        <dbReference type="ARBA" id="ARBA00030180"/>
    </source>
</evidence>
<evidence type="ECO:0000256" key="5">
    <source>
        <dbReference type="ARBA" id="ARBA00022614"/>
    </source>
</evidence>
<organism evidence="10 11">
    <name type="scientific">Biomphalaria glabrata</name>
    <name type="common">Bloodfluke planorb</name>
    <name type="synonym">Freshwater snail</name>
    <dbReference type="NCBI Taxonomy" id="6526"/>
    <lineage>
        <taxon>Eukaryota</taxon>
        <taxon>Metazoa</taxon>
        <taxon>Spiralia</taxon>
        <taxon>Lophotrochozoa</taxon>
        <taxon>Mollusca</taxon>
        <taxon>Gastropoda</taxon>
        <taxon>Heterobranchia</taxon>
        <taxon>Euthyneura</taxon>
        <taxon>Panpulmonata</taxon>
        <taxon>Hygrophila</taxon>
        <taxon>Lymnaeoidea</taxon>
        <taxon>Planorbidae</taxon>
        <taxon>Biomphalaria</taxon>
    </lineage>
</organism>
<evidence type="ECO:0000256" key="3">
    <source>
        <dbReference type="ARBA" id="ARBA00015004"/>
    </source>
</evidence>
<keyword evidence="4" id="KW-0963">Cytoplasm</keyword>
<dbReference type="Pfam" id="PF01302">
    <property type="entry name" value="CAP_GLY"/>
    <property type="match status" value="1"/>
</dbReference>
<dbReference type="GO" id="GO:0005737">
    <property type="term" value="C:cytoplasm"/>
    <property type="evidence" value="ECO:0007669"/>
    <property type="project" value="UniProtKB-SubCell"/>
</dbReference>
<dbReference type="EnsemblMetazoa" id="BGLB029625-RA">
    <property type="protein sequence ID" value="BGLB029625-PA"/>
    <property type="gene ID" value="BGLB029625"/>
</dbReference>
<protein>
    <recommendedName>
        <fullName evidence="3">Tubulin-specific chaperone E</fullName>
    </recommendedName>
    <alternativeName>
        <fullName evidence="8">Tubulin-folding cofactor E</fullName>
    </alternativeName>
</protein>
<dbReference type="PROSITE" id="PS00845">
    <property type="entry name" value="CAP_GLY_1"/>
    <property type="match status" value="1"/>
</dbReference>
<dbReference type="Gene3D" id="3.10.20.90">
    <property type="entry name" value="Phosphatidylinositol 3-kinase Catalytic Subunit, Chain A, domain 1"/>
    <property type="match status" value="1"/>
</dbReference>
<dbReference type="SUPFAM" id="SSF52058">
    <property type="entry name" value="L domain-like"/>
    <property type="match status" value="1"/>
</dbReference>
<proteinExistence type="inferred from homology"/>
<name>A0A2C9LD34_BIOGL</name>
<reference evidence="10" key="1">
    <citation type="submission" date="2020-05" db="UniProtKB">
        <authorList>
            <consortium name="EnsemblMetazoa"/>
        </authorList>
    </citation>
    <scope>IDENTIFICATION</scope>
    <source>
        <strain evidence="10">BB02</strain>
    </source>
</reference>
<dbReference type="InterPro" id="IPR044079">
    <property type="entry name" value="Ubl_TBCE"/>
</dbReference>
<dbReference type="PROSITE" id="PS51450">
    <property type="entry name" value="LRR"/>
    <property type="match status" value="1"/>
</dbReference>
<accession>A0A2C9LD34</accession>
<evidence type="ECO:0000256" key="2">
    <source>
        <dbReference type="ARBA" id="ARBA00006286"/>
    </source>
</evidence>
<dbReference type="InterPro" id="IPR001611">
    <property type="entry name" value="Leu-rich_rpt"/>
</dbReference>
<dbReference type="OrthoDB" id="5273213at2759"/>
<dbReference type="CDD" id="cd17044">
    <property type="entry name" value="Ubl_TBCE"/>
    <property type="match status" value="1"/>
</dbReference>
<dbReference type="FunFam" id="2.30.30.190:FF:000008">
    <property type="entry name" value="Tubulin-specific chaperone E"/>
    <property type="match status" value="1"/>
</dbReference>
<keyword evidence="7" id="KW-0143">Chaperone</keyword>
<dbReference type="SUPFAM" id="SSF74924">
    <property type="entry name" value="Cap-Gly domain"/>
    <property type="match status" value="1"/>
</dbReference>
<keyword evidence="6" id="KW-0677">Repeat</keyword>
<dbReference type="STRING" id="6526.A0A2C9LD34"/>
<dbReference type="Proteomes" id="UP000076420">
    <property type="component" value="Unassembled WGS sequence"/>
</dbReference>
<evidence type="ECO:0000256" key="6">
    <source>
        <dbReference type="ARBA" id="ARBA00022737"/>
    </source>
</evidence>
<evidence type="ECO:0000256" key="7">
    <source>
        <dbReference type="ARBA" id="ARBA00023186"/>
    </source>
</evidence>
<dbReference type="Gene3D" id="2.30.30.190">
    <property type="entry name" value="CAP Gly-rich-like domain"/>
    <property type="match status" value="1"/>
</dbReference>
<dbReference type="InterPro" id="IPR032675">
    <property type="entry name" value="LRR_dom_sf"/>
</dbReference>
<evidence type="ECO:0000256" key="4">
    <source>
        <dbReference type="ARBA" id="ARBA00022490"/>
    </source>
</evidence>
<sequence>MEDSDLHRSDGSILQLGDRVECDSHRACIRFIGEVPPTKGLWLGVEWDDPTRGKHNGSHEGVVYFHTSHPTSGSFVRPKKVKGGVTIVHALQERYGLKKDEYAGIQKEELFVLDQNFKKTNVEMVGAKKVNLQQSQFNKLKKVSVYDMKVYAGGPEGELGHLCPSITDLDLTANLISSWERVAEMTKQLPYLRDLTVSENRLVLPNEPTALCTSFSKLKNATMNQMNLSWKEILRCCSMFVLLEELHVSYNNLVQLSDSTHILKHLKNLDLMTNKIADWEEVLKLGNLPMLETLVISENQIRSIHFPDCSPTEKTSYFKKLKILIIKSNFITEWSSINELNKLLHLEELEVADNPILRTFTYDTVRQLFVAKIGSLKLISRTPISFEERKGAEIDYLKRFGTEWKLAGGNSDKLKNNPNNEFITNHPRYQIIADKWGAPEDSELNEKSSALKDNLLNVKIFSPKHPDKGTLDKKLPATMSIQKLKTLIQRLYKMNTEPRLSYSSHKKINGPEIELDNEMRQLGFYSIEPGDTILVAW</sequence>
<comment type="subcellular location">
    <subcellularLocation>
        <location evidence="1">Cytoplasm</location>
    </subcellularLocation>
</comment>